<organism evidence="1 2">
    <name type="scientific">Secundilactobacillus paracollinoides</name>
    <dbReference type="NCBI Taxonomy" id="240427"/>
    <lineage>
        <taxon>Bacteria</taxon>
        <taxon>Bacillati</taxon>
        <taxon>Bacillota</taxon>
        <taxon>Bacilli</taxon>
        <taxon>Lactobacillales</taxon>
        <taxon>Lactobacillaceae</taxon>
        <taxon>Secundilactobacillus</taxon>
    </lineage>
</organism>
<dbReference type="AlphaFoldDB" id="A0A1B2IZS8"/>
<evidence type="ECO:0000313" key="2">
    <source>
        <dbReference type="Proteomes" id="UP000093267"/>
    </source>
</evidence>
<name>A0A1B2IZS8_9LACO</name>
<keyword evidence="2" id="KW-1185">Reference proteome</keyword>
<evidence type="ECO:0000313" key="1">
    <source>
        <dbReference type="EMBL" id="ANZ67555.1"/>
    </source>
</evidence>
<gene>
    <name evidence="1" type="ORF">AYR63_10630</name>
</gene>
<protein>
    <submittedName>
        <fullName evidence="1">Uncharacterized protein</fullName>
    </submittedName>
</protein>
<dbReference type="EMBL" id="CP014924">
    <property type="protein sequence ID" value="ANZ67555.1"/>
    <property type="molecule type" value="Genomic_DNA"/>
</dbReference>
<sequence length="60" mass="6678">MPGFGTFVRVGLGRSPLSSGARFSHEAKKAARVRKMATKEWSLSNFWQKIPVLDFVPEVA</sequence>
<proteinExistence type="predicted"/>
<reference evidence="1 2" key="1">
    <citation type="submission" date="2016-03" db="EMBL/GenBank/DDBJ databases">
        <title>Pediococcus and Lactobacillus from brewery environment - whole genome sequencing and assembly.</title>
        <authorList>
            <person name="Behr J."/>
            <person name="Geissler A.J."/>
            <person name="Vogel R.F."/>
        </authorList>
    </citation>
    <scope>NUCLEOTIDE SEQUENCE [LARGE SCALE GENOMIC DNA]</scope>
    <source>
        <strain evidence="1 2">TMW 1.1995</strain>
    </source>
</reference>
<dbReference type="Proteomes" id="UP000093267">
    <property type="component" value="Chromosome"/>
</dbReference>
<accession>A0A1B2IZS8</accession>